<dbReference type="AlphaFoldDB" id="A0A4Y9FN40"/>
<dbReference type="EMBL" id="SPQA01000022">
    <property type="protein sequence ID" value="TFU30282.1"/>
    <property type="molecule type" value="Genomic_DNA"/>
</dbReference>
<organism evidence="1 2">
    <name type="scientific">Streptococcus acidominimus</name>
    <dbReference type="NCBI Taxonomy" id="1326"/>
    <lineage>
        <taxon>Bacteria</taxon>
        <taxon>Bacillati</taxon>
        <taxon>Bacillota</taxon>
        <taxon>Bacilli</taxon>
        <taxon>Lactobacillales</taxon>
        <taxon>Streptococcaceae</taxon>
        <taxon>Streptococcus</taxon>
    </lineage>
</organism>
<accession>A0A4Y9FN40</accession>
<comment type="caution">
    <text evidence="1">The sequence shown here is derived from an EMBL/GenBank/DDBJ whole genome shotgun (WGS) entry which is preliminary data.</text>
</comment>
<sequence length="130" mass="14768">MSNRTNRPSYRYKRPEATNGDLRTPVIFYTSKVAGGVDGRDVSHEKVFATMGQVYAPSLKDMEISTGKSMKAKMTVKIRDPLSAYQPDSRHFVEVIDRRLTGKKWQVIDVRPDYDNRDFLIVVIGGGRDV</sequence>
<dbReference type="RefSeq" id="WP_135053032.1">
    <property type="nucleotide sequence ID" value="NZ_CAKOCW010000029.1"/>
</dbReference>
<gene>
    <name evidence="1" type="ORF">E4U01_06690</name>
</gene>
<protein>
    <submittedName>
        <fullName evidence="1">Phage head-tail adapter protein</fullName>
    </submittedName>
</protein>
<evidence type="ECO:0000313" key="1">
    <source>
        <dbReference type="EMBL" id="TFU30282.1"/>
    </source>
</evidence>
<proteinExistence type="predicted"/>
<evidence type="ECO:0000313" key="2">
    <source>
        <dbReference type="Proteomes" id="UP000297747"/>
    </source>
</evidence>
<name>A0A4Y9FN40_STRAI</name>
<dbReference type="Proteomes" id="UP000297747">
    <property type="component" value="Unassembled WGS sequence"/>
</dbReference>
<reference evidence="1 2" key="1">
    <citation type="submission" date="2019-03" db="EMBL/GenBank/DDBJ databases">
        <title>Diversity of the mouse oral microbiome.</title>
        <authorList>
            <person name="Joseph S."/>
            <person name="Aduse-Opoku J."/>
            <person name="Curtis M."/>
            <person name="Wade W."/>
            <person name="Hashim A."/>
        </authorList>
    </citation>
    <scope>NUCLEOTIDE SEQUENCE [LARGE SCALE GENOMIC DNA]</scope>
    <source>
        <strain evidence="1 2">HT4</strain>
    </source>
</reference>